<accession>A0A5B8S3D7</accession>
<proteinExistence type="predicted"/>
<name>A0A5B8S3D7_9SPHN</name>
<dbReference type="AlphaFoldDB" id="A0A5B8S3D7"/>
<dbReference type="EMBL" id="CP042345">
    <property type="protein sequence ID" value="QEA16036.1"/>
    <property type="molecule type" value="Genomic_DNA"/>
</dbReference>
<evidence type="ECO:0000313" key="2">
    <source>
        <dbReference type="Proteomes" id="UP000321172"/>
    </source>
</evidence>
<organism evidence="1 2">
    <name type="scientific">Novosphingobium ginsenosidimutans</name>
    <dbReference type="NCBI Taxonomy" id="1176536"/>
    <lineage>
        <taxon>Bacteria</taxon>
        <taxon>Pseudomonadati</taxon>
        <taxon>Pseudomonadota</taxon>
        <taxon>Alphaproteobacteria</taxon>
        <taxon>Sphingomonadales</taxon>
        <taxon>Sphingomonadaceae</taxon>
        <taxon>Novosphingobium</taxon>
    </lineage>
</organism>
<evidence type="ECO:0000313" key="1">
    <source>
        <dbReference type="EMBL" id="QEA16036.1"/>
    </source>
</evidence>
<dbReference type="Proteomes" id="UP000321172">
    <property type="component" value="Chromosome"/>
</dbReference>
<gene>
    <name evidence="1" type="ORF">FRF71_07745</name>
</gene>
<reference evidence="1 2" key="1">
    <citation type="journal article" date="2013" name="J. Microbiol. Biotechnol.">
        <title>Novosphingobium ginsenosidimutans sp. nov., with the ability to convert ginsenoside.</title>
        <authorList>
            <person name="Kim J.K."/>
            <person name="He D."/>
            <person name="Liu Q.M."/>
            <person name="Park H.Y."/>
            <person name="Jung M.S."/>
            <person name="Yoon M.H."/>
            <person name="Kim S.C."/>
            <person name="Im W.T."/>
        </authorList>
    </citation>
    <scope>NUCLEOTIDE SEQUENCE [LARGE SCALE GENOMIC DNA]</scope>
    <source>
        <strain evidence="1 2">FW-6</strain>
    </source>
</reference>
<protein>
    <submittedName>
        <fullName evidence="1">Uncharacterized protein</fullName>
    </submittedName>
</protein>
<sequence>MLARRDEKGARTAYAKKVAITRSIDAARMAGVPIAAVEFSPDGTIRILTDRFDRDGKLSEFDRLDALGKL</sequence>
<dbReference type="RefSeq" id="WP_147090068.1">
    <property type="nucleotide sequence ID" value="NZ_BAABJD010000001.1"/>
</dbReference>
<keyword evidence="2" id="KW-1185">Reference proteome</keyword>
<dbReference type="KEGG" id="ngf:FRF71_07745"/>